<accession>A0A4S2KP01</accession>
<reference evidence="1 2" key="1">
    <citation type="journal article" date="2019" name="Philos. Trans. R. Soc. Lond., B, Biol. Sci.">
        <title>Ant behaviour and brain gene expression of defending hosts depend on the ecological success of the intruding social parasite.</title>
        <authorList>
            <person name="Kaur R."/>
            <person name="Stoldt M."/>
            <person name="Jongepier E."/>
            <person name="Feldmeyer B."/>
            <person name="Menzel F."/>
            <person name="Bornberg-Bauer E."/>
            <person name="Foitzik S."/>
        </authorList>
    </citation>
    <scope>NUCLEOTIDE SEQUENCE [LARGE SCALE GENOMIC DNA]</scope>
    <source>
        <tissue evidence="1">Whole body</tissue>
    </source>
</reference>
<evidence type="ECO:0000313" key="1">
    <source>
        <dbReference type="EMBL" id="TGZ51116.1"/>
    </source>
</evidence>
<evidence type="ECO:0000313" key="2">
    <source>
        <dbReference type="Proteomes" id="UP000310200"/>
    </source>
</evidence>
<proteinExistence type="predicted"/>
<name>A0A4S2KP01_9HYME</name>
<keyword evidence="2" id="KW-1185">Reference proteome</keyword>
<dbReference type="AlphaFoldDB" id="A0A4S2KP01"/>
<dbReference type="Proteomes" id="UP000310200">
    <property type="component" value="Unassembled WGS sequence"/>
</dbReference>
<organism evidence="1 2">
    <name type="scientific">Temnothorax longispinosus</name>
    <dbReference type="NCBI Taxonomy" id="300112"/>
    <lineage>
        <taxon>Eukaryota</taxon>
        <taxon>Metazoa</taxon>
        <taxon>Ecdysozoa</taxon>
        <taxon>Arthropoda</taxon>
        <taxon>Hexapoda</taxon>
        <taxon>Insecta</taxon>
        <taxon>Pterygota</taxon>
        <taxon>Neoptera</taxon>
        <taxon>Endopterygota</taxon>
        <taxon>Hymenoptera</taxon>
        <taxon>Apocrita</taxon>
        <taxon>Aculeata</taxon>
        <taxon>Formicoidea</taxon>
        <taxon>Formicidae</taxon>
        <taxon>Myrmicinae</taxon>
        <taxon>Temnothorax</taxon>
    </lineage>
</organism>
<dbReference type="EMBL" id="QBLH01001792">
    <property type="protein sequence ID" value="TGZ51116.1"/>
    <property type="molecule type" value="Genomic_DNA"/>
</dbReference>
<protein>
    <submittedName>
        <fullName evidence="1">Uncharacterized protein</fullName>
    </submittedName>
</protein>
<comment type="caution">
    <text evidence="1">The sequence shown here is derived from an EMBL/GenBank/DDBJ whole genome shotgun (WGS) entry which is preliminary data.</text>
</comment>
<sequence length="59" mass="6673">MDRTEISVADNRKPSLLRDTYSLSQNRQKLSYGETLKDCKRVGRGDANVVCSDAKVVKR</sequence>
<gene>
    <name evidence="1" type="ORF">DBV15_11454</name>
</gene>